<dbReference type="Pfam" id="PF00266">
    <property type="entry name" value="Aminotran_5"/>
    <property type="match status" value="1"/>
</dbReference>
<dbReference type="RefSeq" id="WP_353108954.1">
    <property type="nucleotide sequence ID" value="NZ_APND01000001.1"/>
</dbReference>
<comment type="similarity">
    <text evidence="2">Belongs to the class-V pyridoxal-phosphate-dependent aminotransferase family. NifS/IscS subfamily.</text>
</comment>
<keyword evidence="7" id="KW-0411">Iron-sulfur</keyword>
<keyword evidence="5" id="KW-0663">Pyridoxal phosphate</keyword>
<evidence type="ECO:0000256" key="7">
    <source>
        <dbReference type="ARBA" id="ARBA00023014"/>
    </source>
</evidence>
<dbReference type="Proteomes" id="UP001460888">
    <property type="component" value="Unassembled WGS sequence"/>
</dbReference>
<gene>
    <name evidence="10" type="ORF">SADO_02525</name>
</gene>
<keyword evidence="4" id="KW-0479">Metal-binding</keyword>
<evidence type="ECO:0000256" key="2">
    <source>
        <dbReference type="ARBA" id="ARBA00006490"/>
    </source>
</evidence>
<evidence type="ECO:0000259" key="9">
    <source>
        <dbReference type="Pfam" id="PF00266"/>
    </source>
</evidence>
<keyword evidence="6" id="KW-0408">Iron</keyword>
<comment type="cofactor">
    <cofactor evidence="1">
        <name>pyridoxal 5'-phosphate</name>
        <dbReference type="ChEBI" id="CHEBI:597326"/>
    </cofactor>
</comment>
<keyword evidence="3" id="KW-0808">Transferase</keyword>
<evidence type="ECO:0000256" key="1">
    <source>
        <dbReference type="ARBA" id="ARBA00001933"/>
    </source>
</evidence>
<dbReference type="PANTHER" id="PTHR11601">
    <property type="entry name" value="CYSTEINE DESULFURYLASE FAMILY MEMBER"/>
    <property type="match status" value="1"/>
</dbReference>
<comment type="catalytic activity">
    <reaction evidence="8">
        <text>(sulfur carrier)-H + L-cysteine = (sulfur carrier)-SH + L-alanine</text>
        <dbReference type="Rhea" id="RHEA:43892"/>
        <dbReference type="Rhea" id="RHEA-COMP:14737"/>
        <dbReference type="Rhea" id="RHEA-COMP:14739"/>
        <dbReference type="ChEBI" id="CHEBI:29917"/>
        <dbReference type="ChEBI" id="CHEBI:35235"/>
        <dbReference type="ChEBI" id="CHEBI:57972"/>
        <dbReference type="ChEBI" id="CHEBI:64428"/>
        <dbReference type="EC" id="2.8.1.7"/>
    </reaction>
</comment>
<dbReference type="InterPro" id="IPR000192">
    <property type="entry name" value="Aminotrans_V_dom"/>
</dbReference>
<evidence type="ECO:0000313" key="11">
    <source>
        <dbReference type="Proteomes" id="UP001460888"/>
    </source>
</evidence>
<organism evidence="10 11">
    <name type="scientific">Salinisphaera dokdonensis CL-ES53</name>
    <dbReference type="NCBI Taxonomy" id="1304272"/>
    <lineage>
        <taxon>Bacteria</taxon>
        <taxon>Pseudomonadati</taxon>
        <taxon>Pseudomonadota</taxon>
        <taxon>Gammaproteobacteria</taxon>
        <taxon>Salinisphaerales</taxon>
        <taxon>Salinisphaeraceae</taxon>
        <taxon>Salinisphaera</taxon>
    </lineage>
</organism>
<dbReference type="Gene3D" id="3.40.640.10">
    <property type="entry name" value="Type I PLP-dependent aspartate aminotransferase-like (Major domain)"/>
    <property type="match status" value="1"/>
</dbReference>
<evidence type="ECO:0000256" key="4">
    <source>
        <dbReference type="ARBA" id="ARBA00022723"/>
    </source>
</evidence>
<dbReference type="Gene3D" id="3.90.1150.10">
    <property type="entry name" value="Aspartate Aminotransferase, domain 1"/>
    <property type="match status" value="1"/>
</dbReference>
<feature type="domain" description="Aminotransferase class V" evidence="9">
    <location>
        <begin position="9"/>
        <end position="368"/>
    </location>
</feature>
<evidence type="ECO:0000256" key="3">
    <source>
        <dbReference type="ARBA" id="ARBA00022679"/>
    </source>
</evidence>
<proteinExistence type="inferred from homology"/>
<evidence type="ECO:0000256" key="8">
    <source>
        <dbReference type="ARBA" id="ARBA00050776"/>
    </source>
</evidence>
<evidence type="ECO:0000256" key="6">
    <source>
        <dbReference type="ARBA" id="ARBA00023004"/>
    </source>
</evidence>
<dbReference type="InterPro" id="IPR015424">
    <property type="entry name" value="PyrdxlP-dep_Trfase"/>
</dbReference>
<reference evidence="10 11" key="1">
    <citation type="submission" date="2013-03" db="EMBL/GenBank/DDBJ databases">
        <title>Salinisphaera dokdonensis CL-ES53 Genome Sequencing.</title>
        <authorList>
            <person name="Li C."/>
            <person name="Lai Q."/>
            <person name="Shao Z."/>
        </authorList>
    </citation>
    <scope>NUCLEOTIDE SEQUENCE [LARGE SCALE GENOMIC DNA]</scope>
    <source>
        <strain evidence="10 11">CL-ES53</strain>
    </source>
</reference>
<accession>A0ABV2AWS5</accession>
<dbReference type="PANTHER" id="PTHR11601:SF34">
    <property type="entry name" value="CYSTEINE DESULFURASE"/>
    <property type="match status" value="1"/>
</dbReference>
<keyword evidence="11" id="KW-1185">Reference proteome</keyword>
<dbReference type="SUPFAM" id="SSF53383">
    <property type="entry name" value="PLP-dependent transferases"/>
    <property type="match status" value="1"/>
</dbReference>
<dbReference type="EMBL" id="APND01000001">
    <property type="protein sequence ID" value="MES1928094.1"/>
    <property type="molecule type" value="Genomic_DNA"/>
</dbReference>
<protein>
    <submittedName>
        <fullName evidence="10">NifS</fullName>
    </submittedName>
</protein>
<name>A0ABV2AWS5_9GAMM</name>
<dbReference type="InterPro" id="IPR016454">
    <property type="entry name" value="Cysteine_dSase"/>
</dbReference>
<comment type="caution">
    <text evidence="10">The sequence shown here is derived from an EMBL/GenBank/DDBJ whole genome shotgun (WGS) entry which is preliminary data.</text>
</comment>
<dbReference type="InterPro" id="IPR015422">
    <property type="entry name" value="PyrdxlP-dep_Trfase_small"/>
</dbReference>
<dbReference type="InterPro" id="IPR015421">
    <property type="entry name" value="PyrdxlP-dep_Trfase_major"/>
</dbReference>
<sequence>MSAAGDVLYLDHAATAPLAPGVFAAMQRALLDTSANPASLHAPGRAAADEVAAAAAGLAGLVNARPRDLIWTSGATESINLALKGAAEFAGGDAHVVSVVTEHSATLDTLDWLEKRGARVTRLGVDDHGRLDLEALDRAIADGATLVSVMHVNNETGVIQEIAAIGDLCREHGVALHVDAAQSLGRLPIDMDAMNIALLSVSAHKIGGPKGIGALFVRPRTGIAAQLHGGGQQRGLRSGTLATHQIAGFGAAADHVAATRGEEQARLGALRDRLWGQIDSLEGVMRNGAPAQVAAPFLNVSVAGVHGEALLIGLTEGTPALAVSSGAACSAAKGQSSYVLRAMGRTPREAGASIRFSLGANTDDATIEQAGRRFVAEVERLRALAPAA</sequence>
<dbReference type="PIRSF" id="PIRSF005572">
    <property type="entry name" value="NifS"/>
    <property type="match status" value="1"/>
</dbReference>
<evidence type="ECO:0000313" key="10">
    <source>
        <dbReference type="EMBL" id="MES1928094.1"/>
    </source>
</evidence>
<evidence type="ECO:0000256" key="5">
    <source>
        <dbReference type="ARBA" id="ARBA00022898"/>
    </source>
</evidence>